<organism evidence="1 2">
    <name type="scientific">Amanita thiersii Skay4041</name>
    <dbReference type="NCBI Taxonomy" id="703135"/>
    <lineage>
        <taxon>Eukaryota</taxon>
        <taxon>Fungi</taxon>
        <taxon>Dikarya</taxon>
        <taxon>Basidiomycota</taxon>
        <taxon>Agaricomycotina</taxon>
        <taxon>Agaricomycetes</taxon>
        <taxon>Agaricomycetidae</taxon>
        <taxon>Agaricales</taxon>
        <taxon>Pluteineae</taxon>
        <taxon>Amanitaceae</taxon>
        <taxon>Amanita</taxon>
    </lineage>
</organism>
<accession>A0A2A9NQM2</accession>
<name>A0A2A9NQM2_9AGAR</name>
<gene>
    <name evidence="1" type="ORF">AMATHDRAFT_48249</name>
</gene>
<dbReference type="Proteomes" id="UP000242287">
    <property type="component" value="Unassembled WGS sequence"/>
</dbReference>
<reference evidence="1 2" key="1">
    <citation type="submission" date="2014-02" db="EMBL/GenBank/DDBJ databases">
        <title>Transposable element dynamics among asymbiotic and ectomycorrhizal Amanita fungi.</title>
        <authorList>
            <consortium name="DOE Joint Genome Institute"/>
            <person name="Hess J."/>
            <person name="Skrede I."/>
            <person name="Wolfe B."/>
            <person name="LaButti K."/>
            <person name="Ohm R.A."/>
            <person name="Grigoriev I.V."/>
            <person name="Pringle A."/>
        </authorList>
    </citation>
    <scope>NUCLEOTIDE SEQUENCE [LARGE SCALE GENOMIC DNA]</scope>
    <source>
        <strain evidence="1 2">SKay4041</strain>
    </source>
</reference>
<dbReference type="EMBL" id="KZ302014">
    <property type="protein sequence ID" value="PFH49983.1"/>
    <property type="molecule type" value="Genomic_DNA"/>
</dbReference>
<dbReference type="AlphaFoldDB" id="A0A2A9NQM2"/>
<keyword evidence="2" id="KW-1185">Reference proteome</keyword>
<protein>
    <submittedName>
        <fullName evidence="1">Uncharacterized protein</fullName>
    </submittedName>
</protein>
<evidence type="ECO:0000313" key="1">
    <source>
        <dbReference type="EMBL" id="PFH49983.1"/>
    </source>
</evidence>
<proteinExistence type="predicted"/>
<evidence type="ECO:0000313" key="2">
    <source>
        <dbReference type="Proteomes" id="UP000242287"/>
    </source>
</evidence>
<sequence>MGIQFTTPNEHRDIMGLDIYANLTRIYKHIIRKLSVTVTLQTIHSTFNARLSTRDSDRDLKIKPLLRSFLRDRQRLDIGIIKFSEADSWINLHMNVKWKIVAFNRAGCLRLQIV</sequence>